<dbReference type="SMART" id="SM00488">
    <property type="entry name" value="DEXDc2"/>
    <property type="match status" value="1"/>
</dbReference>
<dbReference type="SUPFAM" id="SSF52540">
    <property type="entry name" value="P-loop containing nucleoside triphosphate hydrolases"/>
    <property type="match status" value="1"/>
</dbReference>
<accession>R7QGF0</accession>
<evidence type="ECO:0000256" key="5">
    <source>
        <dbReference type="ARBA" id="ARBA00022723"/>
    </source>
</evidence>
<name>R7QGF0_CHOCR</name>
<dbReference type="PANTHER" id="PTHR11472">
    <property type="entry name" value="DNA REPAIR DEAD HELICASE RAD3/XP-D SUBFAMILY MEMBER"/>
    <property type="match status" value="1"/>
</dbReference>
<dbReference type="OrthoDB" id="272481at2759"/>
<dbReference type="FunFam" id="3.40.50.300:FF:000128">
    <property type="entry name" value="Putative DNA repair helicase RAD3"/>
    <property type="match status" value="1"/>
</dbReference>
<dbReference type="KEGG" id="ccp:CHC_T00005127001"/>
<evidence type="ECO:0000256" key="12">
    <source>
        <dbReference type="ARBA" id="ARBA00023014"/>
    </source>
</evidence>
<dbReference type="GO" id="GO:0006289">
    <property type="term" value="P:nucleotide-excision repair"/>
    <property type="evidence" value="ECO:0007669"/>
    <property type="project" value="InterPro"/>
</dbReference>
<dbReference type="GO" id="GO:0016818">
    <property type="term" value="F:hydrolase activity, acting on acid anhydrides, in phosphorus-containing anhydrides"/>
    <property type="evidence" value="ECO:0007669"/>
    <property type="project" value="InterPro"/>
</dbReference>
<evidence type="ECO:0000256" key="10">
    <source>
        <dbReference type="ARBA" id="ARBA00022840"/>
    </source>
</evidence>
<dbReference type="AlphaFoldDB" id="R7QGF0"/>
<dbReference type="InterPro" id="IPR013020">
    <property type="entry name" value="Rad3/Chl1-like"/>
</dbReference>
<keyword evidence="13" id="KW-0238">DNA-binding</keyword>
<dbReference type="EC" id="5.6.2.3" evidence="17"/>
<keyword evidence="5" id="KW-0479">Metal-binding</keyword>
<evidence type="ECO:0000256" key="8">
    <source>
        <dbReference type="ARBA" id="ARBA00022801"/>
    </source>
</evidence>
<keyword evidence="14" id="KW-0234">DNA repair</keyword>
<dbReference type="FunFam" id="3.40.50.300:FF:000135">
    <property type="entry name" value="DNA repair helicase RAD3, putative"/>
    <property type="match status" value="1"/>
</dbReference>
<dbReference type="InterPro" id="IPR006555">
    <property type="entry name" value="ATP-dep_Helicase_C"/>
</dbReference>
<keyword evidence="11" id="KW-0408">Iron</keyword>
<gene>
    <name evidence="21" type="ORF">CHC_T00005127001</name>
</gene>
<comment type="similarity">
    <text evidence="3">Belongs to the helicase family. RAD3/XPD subfamily.</text>
</comment>
<keyword evidence="9" id="KW-0347">Helicase</keyword>
<dbReference type="InterPro" id="IPR001945">
    <property type="entry name" value="RAD3/XPD"/>
</dbReference>
<keyword evidence="22" id="KW-1185">Reference proteome</keyword>
<dbReference type="InterPro" id="IPR006554">
    <property type="entry name" value="Helicase-like_DEXD_c2"/>
</dbReference>
<feature type="region of interest" description="Disordered" evidence="19">
    <location>
        <begin position="745"/>
        <end position="768"/>
    </location>
</feature>
<dbReference type="SMART" id="SM00491">
    <property type="entry name" value="HELICc2"/>
    <property type="match status" value="1"/>
</dbReference>
<feature type="domain" description="Helicase ATP-binding" evidence="20">
    <location>
        <begin position="8"/>
        <end position="283"/>
    </location>
</feature>
<comment type="catalytic activity">
    <reaction evidence="18">
        <text>ATP + H2O = ADP + phosphate + H(+)</text>
        <dbReference type="Rhea" id="RHEA:13065"/>
        <dbReference type="ChEBI" id="CHEBI:15377"/>
        <dbReference type="ChEBI" id="CHEBI:15378"/>
        <dbReference type="ChEBI" id="CHEBI:30616"/>
        <dbReference type="ChEBI" id="CHEBI:43474"/>
        <dbReference type="ChEBI" id="CHEBI:456216"/>
        <dbReference type="EC" id="5.6.2.3"/>
    </reaction>
</comment>
<dbReference type="PROSITE" id="PS51193">
    <property type="entry name" value="HELICASE_ATP_BIND_2"/>
    <property type="match status" value="1"/>
</dbReference>
<dbReference type="PANTHER" id="PTHR11472:SF1">
    <property type="entry name" value="GENERAL TRANSCRIPTION AND DNA REPAIR FACTOR IIH HELICASE SUBUNIT XPD"/>
    <property type="match status" value="1"/>
</dbReference>
<dbReference type="NCBIfam" id="TIGR00604">
    <property type="entry name" value="rad3"/>
    <property type="match status" value="1"/>
</dbReference>
<evidence type="ECO:0000256" key="14">
    <source>
        <dbReference type="ARBA" id="ARBA00023204"/>
    </source>
</evidence>
<keyword evidence="12" id="KW-0411">Iron-sulfur</keyword>
<dbReference type="PRINTS" id="PR00852">
    <property type="entry name" value="XRODRMPGMNTD"/>
</dbReference>
<dbReference type="GO" id="GO:0045951">
    <property type="term" value="P:positive regulation of mitotic recombination"/>
    <property type="evidence" value="ECO:0007669"/>
    <property type="project" value="TreeGrafter"/>
</dbReference>
<evidence type="ECO:0000256" key="13">
    <source>
        <dbReference type="ARBA" id="ARBA00023125"/>
    </source>
</evidence>
<dbReference type="Pfam" id="PF06777">
    <property type="entry name" value="HBB"/>
    <property type="match status" value="1"/>
</dbReference>
<dbReference type="CDD" id="cd18788">
    <property type="entry name" value="SF2_C_XPD"/>
    <property type="match status" value="1"/>
</dbReference>
<dbReference type="GeneID" id="17324737"/>
<dbReference type="GO" id="GO:0046872">
    <property type="term" value="F:metal ion binding"/>
    <property type="evidence" value="ECO:0007669"/>
    <property type="project" value="UniProtKB-KW"/>
</dbReference>
<dbReference type="Gramene" id="CDF37169">
    <property type="protein sequence ID" value="CDF37169"/>
    <property type="gene ID" value="CHC_T00005127001"/>
</dbReference>
<keyword evidence="16" id="KW-0539">Nucleus</keyword>
<dbReference type="InterPro" id="IPR010614">
    <property type="entry name" value="RAD3-like_helicase_DEAD"/>
</dbReference>
<dbReference type="EMBL" id="HG001818">
    <property type="protein sequence ID" value="CDF37169.1"/>
    <property type="molecule type" value="Genomic_DNA"/>
</dbReference>
<dbReference type="PROSITE" id="PS00690">
    <property type="entry name" value="DEAH_ATP_HELICASE"/>
    <property type="match status" value="1"/>
</dbReference>
<dbReference type="GO" id="GO:0005634">
    <property type="term" value="C:nucleus"/>
    <property type="evidence" value="ECO:0007669"/>
    <property type="project" value="UniProtKB-SubCell"/>
</dbReference>
<keyword evidence="7" id="KW-0227">DNA damage</keyword>
<dbReference type="GO" id="GO:0043139">
    <property type="term" value="F:5'-3' DNA helicase activity"/>
    <property type="evidence" value="ECO:0007669"/>
    <property type="project" value="UniProtKB-EC"/>
</dbReference>
<dbReference type="InterPro" id="IPR045028">
    <property type="entry name" value="DinG/Rad3-like"/>
</dbReference>
<comment type="subcellular location">
    <subcellularLocation>
        <location evidence="2">Nucleus</location>
    </subcellularLocation>
</comment>
<evidence type="ECO:0000256" key="17">
    <source>
        <dbReference type="ARBA" id="ARBA00044969"/>
    </source>
</evidence>
<dbReference type="Pfam" id="PF13307">
    <property type="entry name" value="Helicase_C_2"/>
    <property type="match status" value="1"/>
</dbReference>
<proteinExistence type="inferred from homology"/>
<dbReference type="STRING" id="2769.R7QGF0"/>
<evidence type="ECO:0000256" key="9">
    <source>
        <dbReference type="ARBA" id="ARBA00022806"/>
    </source>
</evidence>
<dbReference type="InterPro" id="IPR014013">
    <property type="entry name" value="Helic_SF1/SF2_ATP-bd_DinG/Rad3"/>
</dbReference>
<evidence type="ECO:0000256" key="16">
    <source>
        <dbReference type="ARBA" id="ARBA00023242"/>
    </source>
</evidence>
<organism evidence="21 22">
    <name type="scientific">Chondrus crispus</name>
    <name type="common">Carrageen Irish moss</name>
    <name type="synonym">Polymorpha crispa</name>
    <dbReference type="NCBI Taxonomy" id="2769"/>
    <lineage>
        <taxon>Eukaryota</taxon>
        <taxon>Rhodophyta</taxon>
        <taxon>Florideophyceae</taxon>
        <taxon>Rhodymeniophycidae</taxon>
        <taxon>Gigartinales</taxon>
        <taxon>Gigartinaceae</taxon>
        <taxon>Chondrus</taxon>
    </lineage>
</organism>
<dbReference type="RefSeq" id="XP_005716988.1">
    <property type="nucleotide sequence ID" value="XM_005716931.1"/>
</dbReference>
<evidence type="ECO:0000256" key="18">
    <source>
        <dbReference type="ARBA" id="ARBA00048954"/>
    </source>
</evidence>
<keyword evidence="15" id="KW-0413">Isomerase</keyword>
<evidence type="ECO:0000256" key="6">
    <source>
        <dbReference type="ARBA" id="ARBA00022741"/>
    </source>
</evidence>
<keyword evidence="10" id="KW-0067">ATP-binding</keyword>
<dbReference type="Proteomes" id="UP000012073">
    <property type="component" value="Unassembled WGS sequence"/>
</dbReference>
<evidence type="ECO:0000256" key="19">
    <source>
        <dbReference type="SAM" id="MobiDB-lite"/>
    </source>
</evidence>
<evidence type="ECO:0000256" key="7">
    <source>
        <dbReference type="ARBA" id="ARBA00022763"/>
    </source>
</evidence>
<dbReference type="GO" id="GO:0051539">
    <property type="term" value="F:4 iron, 4 sulfur cluster binding"/>
    <property type="evidence" value="ECO:0007669"/>
    <property type="project" value="UniProtKB-KW"/>
</dbReference>
<dbReference type="Gene3D" id="3.40.50.300">
    <property type="entry name" value="P-loop containing nucleotide triphosphate hydrolases"/>
    <property type="match status" value="2"/>
</dbReference>
<dbReference type="GO" id="GO:0006366">
    <property type="term" value="P:transcription by RNA polymerase II"/>
    <property type="evidence" value="ECO:0007669"/>
    <property type="project" value="TreeGrafter"/>
</dbReference>
<keyword evidence="4" id="KW-0004">4Fe-4S</keyword>
<evidence type="ECO:0000256" key="15">
    <source>
        <dbReference type="ARBA" id="ARBA00023235"/>
    </source>
</evidence>
<dbReference type="InterPro" id="IPR027417">
    <property type="entry name" value="P-loop_NTPase"/>
</dbReference>
<dbReference type="PhylomeDB" id="R7QGF0"/>
<evidence type="ECO:0000313" key="21">
    <source>
        <dbReference type="EMBL" id="CDF37169.1"/>
    </source>
</evidence>
<evidence type="ECO:0000256" key="3">
    <source>
        <dbReference type="ARBA" id="ARBA00009146"/>
    </source>
</evidence>
<evidence type="ECO:0000256" key="1">
    <source>
        <dbReference type="ARBA" id="ARBA00001966"/>
    </source>
</evidence>
<reference evidence="22" key="1">
    <citation type="journal article" date="2013" name="Proc. Natl. Acad. Sci. U.S.A.">
        <title>Genome structure and metabolic features in the red seaweed Chondrus crispus shed light on evolution of the Archaeplastida.</title>
        <authorList>
            <person name="Collen J."/>
            <person name="Porcel B."/>
            <person name="Carre W."/>
            <person name="Ball S.G."/>
            <person name="Chaparro C."/>
            <person name="Tonon T."/>
            <person name="Barbeyron T."/>
            <person name="Michel G."/>
            <person name="Noel B."/>
            <person name="Valentin K."/>
            <person name="Elias M."/>
            <person name="Artiguenave F."/>
            <person name="Arun A."/>
            <person name="Aury J.M."/>
            <person name="Barbosa-Neto J.F."/>
            <person name="Bothwell J.H."/>
            <person name="Bouget F.Y."/>
            <person name="Brillet L."/>
            <person name="Cabello-Hurtado F."/>
            <person name="Capella-Gutierrez S."/>
            <person name="Charrier B."/>
            <person name="Cladiere L."/>
            <person name="Cock J.M."/>
            <person name="Coelho S.M."/>
            <person name="Colleoni C."/>
            <person name="Czjzek M."/>
            <person name="Da Silva C."/>
            <person name="Delage L."/>
            <person name="Denoeud F."/>
            <person name="Deschamps P."/>
            <person name="Dittami S.M."/>
            <person name="Gabaldon T."/>
            <person name="Gachon C.M."/>
            <person name="Groisillier A."/>
            <person name="Herve C."/>
            <person name="Jabbari K."/>
            <person name="Katinka M."/>
            <person name="Kloareg B."/>
            <person name="Kowalczyk N."/>
            <person name="Labadie K."/>
            <person name="Leblanc C."/>
            <person name="Lopez P.J."/>
            <person name="McLachlan D.H."/>
            <person name="Meslet-Cladiere L."/>
            <person name="Moustafa A."/>
            <person name="Nehr Z."/>
            <person name="Nyvall Collen P."/>
            <person name="Panaud O."/>
            <person name="Partensky F."/>
            <person name="Poulain J."/>
            <person name="Rensing S.A."/>
            <person name="Rousvoal S."/>
            <person name="Samson G."/>
            <person name="Symeonidi A."/>
            <person name="Weissenbach J."/>
            <person name="Zambounis A."/>
            <person name="Wincker P."/>
            <person name="Boyen C."/>
        </authorList>
    </citation>
    <scope>NUCLEOTIDE SEQUENCE [LARGE SCALE GENOMIC DNA]</scope>
    <source>
        <strain evidence="22">cv. Stackhouse</strain>
    </source>
</reference>
<dbReference type="InterPro" id="IPR002464">
    <property type="entry name" value="DNA/RNA_helicase_DEAH_CS"/>
</dbReference>
<keyword evidence="6" id="KW-0547">Nucleotide-binding</keyword>
<evidence type="ECO:0000256" key="2">
    <source>
        <dbReference type="ARBA" id="ARBA00004123"/>
    </source>
</evidence>
<dbReference type="Pfam" id="PF06733">
    <property type="entry name" value="DEAD_2"/>
    <property type="match status" value="1"/>
</dbReference>
<comment type="cofactor">
    <cofactor evidence="1">
        <name>[4Fe-4S] cluster</name>
        <dbReference type="ChEBI" id="CHEBI:49883"/>
    </cofactor>
</comment>
<dbReference type="GO" id="GO:0005524">
    <property type="term" value="F:ATP binding"/>
    <property type="evidence" value="ECO:0007669"/>
    <property type="project" value="UniProtKB-KW"/>
</dbReference>
<evidence type="ECO:0000259" key="20">
    <source>
        <dbReference type="PROSITE" id="PS51193"/>
    </source>
</evidence>
<dbReference type="GO" id="GO:0003684">
    <property type="term" value="F:damaged DNA binding"/>
    <property type="evidence" value="ECO:0007669"/>
    <property type="project" value="TreeGrafter"/>
</dbReference>
<dbReference type="InterPro" id="IPR010643">
    <property type="entry name" value="HBB"/>
</dbReference>
<protein>
    <recommendedName>
        <fullName evidence="17">DNA 5'-3' helicase</fullName>
        <ecNumber evidence="17">5.6.2.3</ecNumber>
    </recommendedName>
</protein>
<sequence>MVLVDIDGLQVVFPYETLYPEQLKSGGHALLEMPSGTGKTITLLSLITAYLSSRGSDRSVRKFVYCTRTVEEMHKVMEEMKILVASREKELKVQNDLVTVGLASRKHLCIHETVSQMEGSAVDSGCRALTASWVREQIQERQEDVEAALPPHCKYFENYDREGVDAILLPGVYNLSDLRAYGRRRQWCPYFLARHSITVANILVYSYHYLLDPKVAGVVSAELPPESIIVFDEAHNIDNVCIEALSVDLEEPTLRAASQNVTQLRSAISGAKQAARERLRQEYTRILSGLPLAQSNAQHARGNASEGHLFVGGEEIALAPVLPNDVLREAVPESIRKAEAFIEFLTKLVSFLQRRAATETVSQEKPTPFLVEAANACSVVDKRVFQGTYDRLISLLLTVQVSSWSDFRPLSRVGDFITILSTYEREGMAVITEPFNDFTGEYEPVLRLACLDASLAIRWIVERFRTVVITSGTLSPLDTYPKMLNFPVVVSSSFNMSMDRRCVCPLVMTRGSDQMALSSKYNDRQTSDVPRNYGHALVSLAGCTPDGIVVFFVSYVFMQQVVKVWTEESNILNDLRKLKLVFVETQDPIEASLAIKNYRAACDSGRGAILLSVARGRAAEGIDFDGQYGRAVILFGVPFQYTESRVLKARLQFLAEYLQIQEDDFLVFDAMRQAAQCAGRVIRNKNDYGIVIFADRRFSRAKLRSKLPKWLAQFLTTETLDLDIGSTMAEARAFLLDMAQPTPAKERVEPPALPELEPIGRPGHGAAT</sequence>
<evidence type="ECO:0000313" key="22">
    <source>
        <dbReference type="Proteomes" id="UP000012073"/>
    </source>
</evidence>
<keyword evidence="8" id="KW-0378">Hydrolase</keyword>
<evidence type="ECO:0000256" key="11">
    <source>
        <dbReference type="ARBA" id="ARBA00023004"/>
    </source>
</evidence>
<evidence type="ECO:0000256" key="4">
    <source>
        <dbReference type="ARBA" id="ARBA00022485"/>
    </source>
</evidence>
<dbReference type="OMA" id="EYCPFYA"/>